<dbReference type="GO" id="GO:0005524">
    <property type="term" value="F:ATP binding"/>
    <property type="evidence" value="ECO:0007669"/>
    <property type="project" value="UniProtKB-KW"/>
</dbReference>
<evidence type="ECO:0000313" key="6">
    <source>
        <dbReference type="EMBL" id="EGS29344.1"/>
    </source>
</evidence>
<gene>
    <name evidence="6" type="ORF">GIG_01960</name>
</gene>
<protein>
    <submittedName>
        <fullName evidence="6">ABC transporter ATP-binding protein</fullName>
    </submittedName>
</protein>
<sequence length="721" mass="83132">MMKIRNLTKKFNNQVVIENLDLEFENNKLIFIVGRSGCGKSTLLNLIAGLEKPDSGEIFINDDSNNINNHNNDQKIDFIFQDFNLIENLSGLQNIIISNQIINRNISKLDIYDIASKINISKQTLNKRVSKLSGGEKQRVAILRSITRESDIILCDEPTGNLDAKNSDEIFSLLSNLKKSKTIIVVSHDLEAAKKYGDYIFDLESKTLIQNNIDCIEQKNISNIKSKKNSFTKFKPILSLTWSDFKKKWFLFLLVIFTFVTTCISTSTTINLTQHSFNINKSYKNQIEQNIYEIKGYKNSNFLTSWDLNNLKKYGFDHISEEYINRVPYFYINNDWEVFNNIFFSDNSKYMMENIWINSNTKIPFLNDNDIVLGKDIVEKLNISNPVGKKIEIYVSDNNKEIKYDFNIVGVNENITINDTYYTYFSKNMSLEWAWDIAGIFDKEIYFISKTAQDQHLSNLISPTSYKVIPHQDNVKILEGKDISNFNEILIPSSSEYANSKYLNEYFTIGGWRNNFLVKAVGIYENESNEILVSNDLYNIGKENLYKSINVYTDDKGKIENLQNTSYYSVTNYTDQAISKIVNSQSSTSIILAYISFGLGLLSLIFITIFSFMSIHSKQKEIGILKVYGAKPLQSLMYHLCTIVLMLLLTLLFSFASVQLLQNSLYSSMENFSKITPIISEIYLKMFILWLIIFAFTIIIYTSISITTFFKKSLSLLRTKN</sequence>
<dbReference type="PANTHER" id="PTHR42781:SF9">
    <property type="entry name" value="AMINO ACID ABC TRANSPORTER, ATP-BINDING PROTEIN-RELATED"/>
    <property type="match status" value="1"/>
</dbReference>
<dbReference type="RefSeq" id="WP_006886455.1">
    <property type="nucleotide sequence ID" value="NZ_AFVJ01000015.1"/>
</dbReference>
<feature type="transmembrane region" description="Helical" evidence="4">
    <location>
        <begin position="636"/>
        <end position="662"/>
    </location>
</feature>
<dbReference type="Pfam" id="PF00005">
    <property type="entry name" value="ABC_tran"/>
    <property type="match status" value="1"/>
</dbReference>
<dbReference type="PROSITE" id="PS50893">
    <property type="entry name" value="ABC_TRANSPORTER_2"/>
    <property type="match status" value="1"/>
</dbReference>
<dbReference type="InterPro" id="IPR003439">
    <property type="entry name" value="ABC_transporter-like_ATP-bd"/>
</dbReference>
<dbReference type="InterPro" id="IPR003593">
    <property type="entry name" value="AAA+_ATPase"/>
</dbReference>
<evidence type="ECO:0000256" key="4">
    <source>
        <dbReference type="SAM" id="Phobius"/>
    </source>
</evidence>
<dbReference type="GO" id="GO:0016887">
    <property type="term" value="F:ATP hydrolysis activity"/>
    <property type="evidence" value="ECO:0007669"/>
    <property type="project" value="InterPro"/>
</dbReference>
<keyword evidence="4" id="KW-0812">Transmembrane</keyword>
<keyword evidence="3 6" id="KW-0067">ATP-binding</keyword>
<dbReference type="InterPro" id="IPR050093">
    <property type="entry name" value="ABC_SmlMolc_Importer"/>
</dbReference>
<comment type="caution">
    <text evidence="6">The sequence shown here is derived from an EMBL/GenBank/DDBJ whole genome shotgun (WGS) entry which is preliminary data.</text>
</comment>
<evidence type="ECO:0000256" key="1">
    <source>
        <dbReference type="ARBA" id="ARBA00022448"/>
    </source>
</evidence>
<feature type="domain" description="ABC transporter" evidence="5">
    <location>
        <begin position="2"/>
        <end position="230"/>
    </location>
</feature>
<dbReference type="SUPFAM" id="SSF52540">
    <property type="entry name" value="P-loop containing nucleoside triphosphate hydrolases"/>
    <property type="match status" value="1"/>
</dbReference>
<evidence type="ECO:0000256" key="3">
    <source>
        <dbReference type="ARBA" id="ARBA00022840"/>
    </source>
</evidence>
<dbReference type="PANTHER" id="PTHR42781">
    <property type="entry name" value="SPERMIDINE/PUTRESCINE IMPORT ATP-BINDING PROTEIN POTA"/>
    <property type="match status" value="1"/>
</dbReference>
<keyword evidence="1" id="KW-0813">Transport</keyword>
<keyword evidence="4" id="KW-0472">Membrane</keyword>
<dbReference type="eggNOG" id="COG1136">
    <property type="taxonomic scope" value="Bacteria"/>
</dbReference>
<evidence type="ECO:0000259" key="5">
    <source>
        <dbReference type="PROSITE" id="PS50893"/>
    </source>
</evidence>
<dbReference type="EMBL" id="AFVJ01000015">
    <property type="protein sequence ID" value="EGS29344.1"/>
    <property type="molecule type" value="Genomic_DNA"/>
</dbReference>
<dbReference type="PROSITE" id="PS00211">
    <property type="entry name" value="ABC_TRANSPORTER_1"/>
    <property type="match status" value="1"/>
</dbReference>
<feature type="transmembrane region" description="Helical" evidence="4">
    <location>
        <begin position="249"/>
        <end position="270"/>
    </location>
</feature>
<dbReference type="InterPro" id="IPR027417">
    <property type="entry name" value="P-loop_NTPase"/>
</dbReference>
<keyword evidence="7" id="KW-1185">Reference proteome</keyword>
<dbReference type="InterPro" id="IPR017871">
    <property type="entry name" value="ABC_transporter-like_CS"/>
</dbReference>
<proteinExistence type="predicted"/>
<feature type="transmembrane region" description="Helical" evidence="4">
    <location>
        <begin position="591"/>
        <end position="615"/>
    </location>
</feature>
<dbReference type="SMART" id="SM00382">
    <property type="entry name" value="AAA"/>
    <property type="match status" value="1"/>
</dbReference>
<accession>F9QD86</accession>
<dbReference type="Proteomes" id="UP000005055">
    <property type="component" value="Unassembled WGS sequence"/>
</dbReference>
<evidence type="ECO:0000256" key="2">
    <source>
        <dbReference type="ARBA" id="ARBA00022741"/>
    </source>
</evidence>
<keyword evidence="4" id="KW-1133">Transmembrane helix</keyword>
<reference evidence="6 7" key="1">
    <citation type="journal article" date="2011" name="J. Bacteriol.">
        <title>Genome Sequence of Duck Pathogen Mycoplasma anatis Strain 1340.</title>
        <authorList>
            <person name="Guo Z."/>
            <person name="Chen P."/>
            <person name="Ren P."/>
            <person name="Kuang S."/>
            <person name="Zhou Z."/>
            <person name="Li Z."/>
            <person name="Liu M."/>
            <person name="Shi D."/>
            <person name="Xiao Y."/>
            <person name="Wang X."/>
            <person name="Zhou R."/>
            <person name="Jin H."/>
            <person name="Bi D."/>
        </authorList>
    </citation>
    <scope>NUCLEOTIDE SEQUENCE [LARGE SCALE GENOMIC DNA]</scope>
    <source>
        <strain evidence="6 7">1340</strain>
    </source>
</reference>
<organism evidence="6 7">
    <name type="scientific">Mycoplasmopsis anatis 1340</name>
    <dbReference type="NCBI Taxonomy" id="1034808"/>
    <lineage>
        <taxon>Bacteria</taxon>
        <taxon>Bacillati</taxon>
        <taxon>Mycoplasmatota</taxon>
        <taxon>Mycoplasmoidales</taxon>
        <taxon>Metamycoplasmataceae</taxon>
        <taxon>Mycoplasmopsis</taxon>
    </lineage>
</organism>
<keyword evidence="2" id="KW-0547">Nucleotide-binding</keyword>
<dbReference type="STRING" id="1034808.GIG_01960"/>
<name>F9QD86_9BACT</name>
<dbReference type="AlphaFoldDB" id="F9QD86"/>
<dbReference type="GeneID" id="65653860"/>
<feature type="transmembrane region" description="Helical" evidence="4">
    <location>
        <begin position="682"/>
        <end position="710"/>
    </location>
</feature>
<evidence type="ECO:0000313" key="7">
    <source>
        <dbReference type="Proteomes" id="UP000005055"/>
    </source>
</evidence>
<dbReference type="Gene3D" id="3.40.50.300">
    <property type="entry name" value="P-loop containing nucleotide triphosphate hydrolases"/>
    <property type="match status" value="1"/>
</dbReference>